<proteinExistence type="inferred from homology"/>
<dbReference type="InterPro" id="IPR006419">
    <property type="entry name" value="NMN_transpt_PnuC"/>
</dbReference>
<feature type="transmembrane region" description="Helical" evidence="8">
    <location>
        <begin position="132"/>
        <end position="156"/>
    </location>
</feature>
<dbReference type="Proteomes" id="UP001197626">
    <property type="component" value="Chromosome"/>
</dbReference>
<evidence type="ECO:0000256" key="3">
    <source>
        <dbReference type="ARBA" id="ARBA00022448"/>
    </source>
</evidence>
<accession>A0ABY3PDV0</accession>
<keyword evidence="4" id="KW-1003">Cell membrane</keyword>
<evidence type="ECO:0000256" key="2">
    <source>
        <dbReference type="ARBA" id="ARBA00006669"/>
    </source>
</evidence>
<protein>
    <submittedName>
        <fullName evidence="9">Nicotinamide riboside transporter PnuC</fullName>
    </submittedName>
</protein>
<feature type="transmembrane region" description="Helical" evidence="8">
    <location>
        <begin position="92"/>
        <end position="111"/>
    </location>
</feature>
<evidence type="ECO:0000256" key="6">
    <source>
        <dbReference type="ARBA" id="ARBA00022989"/>
    </source>
</evidence>
<keyword evidence="7 8" id="KW-0472">Membrane</keyword>
<evidence type="ECO:0000256" key="4">
    <source>
        <dbReference type="ARBA" id="ARBA00022475"/>
    </source>
</evidence>
<evidence type="ECO:0000256" key="1">
    <source>
        <dbReference type="ARBA" id="ARBA00004651"/>
    </source>
</evidence>
<evidence type="ECO:0000313" key="10">
    <source>
        <dbReference type="Proteomes" id="UP001197626"/>
    </source>
</evidence>
<dbReference type="Pfam" id="PF04973">
    <property type="entry name" value="NMN_transporter"/>
    <property type="match status" value="1"/>
</dbReference>
<sequence>MILNDFKGFSLYEKWFFSVFMCLQLFVFVLPLWVGEAQGIGMEGVLNLIASISGVACVFMAAKGRISTYFFGIIQVCTYGYLSFKAHFMGEVGMQAVFLIFQFIGFAVWIRHMKKDSSATEMFVKEVDARGLTAKTWMITVVTTLIIYFGLVMLLHALTGDFYAQHPWVDGASTALSIVGQILMTLRFKEQWFFWIAVNVISIILWGQAFYDAIQTHAISYGAVAMILMWLAFLINSIYGYIQWRQNQQRQLESLNTHV</sequence>
<dbReference type="PANTHER" id="PTHR36122">
    <property type="entry name" value="NICOTINAMIDE RIBOSIDE TRANSPORTER PNUC"/>
    <property type="match status" value="1"/>
</dbReference>
<keyword evidence="6 8" id="KW-1133">Transmembrane helix</keyword>
<dbReference type="NCBIfam" id="TIGR01528">
    <property type="entry name" value="NMN_trans_PnuC"/>
    <property type="match status" value="1"/>
</dbReference>
<dbReference type="RefSeq" id="WP_229292937.1">
    <property type="nucleotide sequence ID" value="NZ_CP086654.1"/>
</dbReference>
<evidence type="ECO:0000256" key="5">
    <source>
        <dbReference type="ARBA" id="ARBA00022692"/>
    </source>
</evidence>
<feature type="transmembrane region" description="Helical" evidence="8">
    <location>
        <begin position="223"/>
        <end position="242"/>
    </location>
</feature>
<dbReference type="PANTHER" id="PTHR36122:SF2">
    <property type="entry name" value="NICOTINAMIDE RIBOSIDE TRANSPORTER PNUC"/>
    <property type="match status" value="1"/>
</dbReference>
<feature type="transmembrane region" description="Helical" evidence="8">
    <location>
        <begin position="40"/>
        <end position="62"/>
    </location>
</feature>
<keyword evidence="5 8" id="KW-0812">Transmembrane</keyword>
<feature type="transmembrane region" description="Helical" evidence="8">
    <location>
        <begin position="193"/>
        <end position="211"/>
    </location>
</feature>
<evidence type="ECO:0000256" key="8">
    <source>
        <dbReference type="SAM" id="Phobius"/>
    </source>
</evidence>
<dbReference type="EMBL" id="CP086654">
    <property type="protein sequence ID" value="UEX90441.1"/>
    <property type="molecule type" value="Genomic_DNA"/>
</dbReference>
<comment type="similarity">
    <text evidence="2">Belongs to the nicotinamide ribonucleoside (NR) uptake permease (TC 4.B.1) family.</text>
</comment>
<organism evidence="9 10">
    <name type="scientific">Staphylococcus ratti</name>
    <dbReference type="NCBI Taxonomy" id="2892440"/>
    <lineage>
        <taxon>Bacteria</taxon>
        <taxon>Bacillati</taxon>
        <taxon>Bacillota</taxon>
        <taxon>Bacilli</taxon>
        <taxon>Bacillales</taxon>
        <taxon>Staphylococcaceae</taxon>
        <taxon>Staphylococcus</taxon>
    </lineage>
</organism>
<evidence type="ECO:0000313" key="9">
    <source>
        <dbReference type="EMBL" id="UEX90441.1"/>
    </source>
</evidence>
<gene>
    <name evidence="9" type="primary">pnuC</name>
    <name evidence="9" type="ORF">LN051_01870</name>
</gene>
<feature type="transmembrane region" description="Helical" evidence="8">
    <location>
        <begin position="15"/>
        <end position="34"/>
    </location>
</feature>
<reference evidence="9 10" key="1">
    <citation type="journal article" date="2022" name="Pathogens">
        <title>Staphylococcus ratti sp. nov. Isolated from a Lab Rat.</title>
        <authorList>
            <person name="Kovarovic V."/>
            <person name="Sedlacek I."/>
            <person name="Petras P."/>
            <person name="Kralova S."/>
            <person name="Maslanova I."/>
            <person name="Svec P."/>
            <person name="Neumann-Schaal M."/>
            <person name="Botka T."/>
            <person name="Gelbicova T."/>
            <person name="Stankova E."/>
            <person name="Doskar J."/>
            <person name="Pantucek R."/>
        </authorList>
    </citation>
    <scope>NUCLEOTIDE SEQUENCE [LARGE SCALE GENOMIC DNA]</scope>
    <source>
        <strain evidence="9 10">CCM 9025</strain>
    </source>
</reference>
<comment type="subcellular location">
    <subcellularLocation>
        <location evidence="1">Cell membrane</location>
        <topology evidence="1">Multi-pass membrane protein</topology>
    </subcellularLocation>
</comment>
<keyword evidence="10" id="KW-1185">Reference proteome</keyword>
<evidence type="ECO:0000256" key="7">
    <source>
        <dbReference type="ARBA" id="ARBA00023136"/>
    </source>
</evidence>
<feature type="transmembrane region" description="Helical" evidence="8">
    <location>
        <begin position="168"/>
        <end position="186"/>
    </location>
</feature>
<name>A0ABY3PDV0_9STAP</name>
<keyword evidence="3" id="KW-0813">Transport</keyword>